<keyword evidence="1" id="KW-0472">Membrane</keyword>
<dbReference type="EMBL" id="CP065959">
    <property type="protein sequence ID" value="QQC92106.1"/>
    <property type="molecule type" value="Genomic_DNA"/>
</dbReference>
<dbReference type="AlphaFoldDB" id="A0A1P8TDE2"/>
<keyword evidence="1" id="KW-0812">Transmembrane</keyword>
<accession>A0A1P8TDE2</accession>
<evidence type="ECO:0000313" key="5">
    <source>
        <dbReference type="Proteomes" id="UP000187191"/>
    </source>
</evidence>
<keyword evidence="1" id="KW-1133">Transmembrane helix</keyword>
<dbReference type="SUPFAM" id="SSF52200">
    <property type="entry name" value="Toll/Interleukin receptor TIR domain"/>
    <property type="match status" value="1"/>
</dbReference>
<evidence type="ECO:0000313" key="6">
    <source>
        <dbReference type="Proteomes" id="UP000596130"/>
    </source>
</evidence>
<dbReference type="InterPro" id="IPR035897">
    <property type="entry name" value="Toll_tir_struct_dom_sf"/>
</dbReference>
<feature type="domain" description="TIR" evidence="2">
    <location>
        <begin position="54"/>
        <end position="171"/>
    </location>
</feature>
<dbReference type="EMBL" id="CP015588">
    <property type="protein sequence ID" value="APY85650.1"/>
    <property type="molecule type" value="Genomic_DNA"/>
</dbReference>
<dbReference type="GO" id="GO:0007165">
    <property type="term" value="P:signal transduction"/>
    <property type="evidence" value="ECO:0007669"/>
    <property type="project" value="InterPro"/>
</dbReference>
<evidence type="ECO:0000256" key="1">
    <source>
        <dbReference type="SAM" id="Phobius"/>
    </source>
</evidence>
<evidence type="ECO:0000313" key="3">
    <source>
        <dbReference type="EMBL" id="APY85650.1"/>
    </source>
</evidence>
<dbReference type="InterPro" id="IPR000157">
    <property type="entry name" value="TIR_dom"/>
</dbReference>
<reference evidence="4 6" key="2">
    <citation type="submission" date="2020-12" db="EMBL/GenBank/DDBJ databases">
        <title>Identification and biosynthesis of polyene macrolides produced by Streptomyces alfalfae Men-myco-93-63.</title>
        <authorList>
            <person name="Liu D."/>
            <person name="Li Y."/>
            <person name="Liu L."/>
            <person name="Han X."/>
            <person name="Shen F."/>
        </authorList>
    </citation>
    <scope>NUCLEOTIDE SEQUENCE [LARGE SCALE GENOMIC DNA]</scope>
    <source>
        <strain evidence="4 6">Men-myco-93-63</strain>
    </source>
</reference>
<dbReference type="KEGG" id="ssia:A7J05_07930"/>
<feature type="transmembrane region" description="Helical" evidence="1">
    <location>
        <begin position="6"/>
        <end position="24"/>
    </location>
</feature>
<dbReference type="Pfam" id="PF13676">
    <property type="entry name" value="TIR_2"/>
    <property type="match status" value="1"/>
</dbReference>
<dbReference type="Proteomes" id="UP000187191">
    <property type="component" value="Chromosome"/>
</dbReference>
<evidence type="ECO:0000313" key="4">
    <source>
        <dbReference type="EMBL" id="QQC92106.1"/>
    </source>
</evidence>
<name>A0A1P8TDE2_9ACTN</name>
<organism evidence="4 6">
    <name type="scientific">Streptomyces alfalfae</name>
    <dbReference type="NCBI Taxonomy" id="1642299"/>
    <lineage>
        <taxon>Bacteria</taxon>
        <taxon>Bacillati</taxon>
        <taxon>Actinomycetota</taxon>
        <taxon>Actinomycetes</taxon>
        <taxon>Kitasatosporales</taxon>
        <taxon>Streptomycetaceae</taxon>
        <taxon>Streptomyces</taxon>
    </lineage>
</organism>
<evidence type="ECO:0000259" key="2">
    <source>
        <dbReference type="Pfam" id="PF13676"/>
    </source>
</evidence>
<dbReference type="Gene3D" id="3.40.50.10140">
    <property type="entry name" value="Toll/interleukin-1 receptor homology (TIR) domain"/>
    <property type="match status" value="1"/>
</dbReference>
<dbReference type="Proteomes" id="UP000596130">
    <property type="component" value="Chromosome"/>
</dbReference>
<keyword evidence="4" id="KW-0675">Receptor</keyword>
<keyword evidence="5" id="KW-1185">Reference proteome</keyword>
<dbReference type="RefSeq" id="WP_076683891.1">
    <property type="nucleotide sequence ID" value="NZ_CP015588.1"/>
</dbReference>
<sequence length="185" mass="19781">MGSVELALGVIGAVATVIATAIQVRDRLSRRRAPAAAPPTVEPPADPGGGYDAFVSYARADTRTARALATRLHAEGLRVFLAEWIGPGLVETLEKETALRTTANGILVFSGTTMNDAAIRDEYAALLRRVHSGGRRFIPVLVDDVDLPPFAEIRRPVDLRSPGSAPYDQNLTALVRALQPRSDAT</sequence>
<reference evidence="3 5" key="1">
    <citation type="submission" date="2016-05" db="EMBL/GenBank/DDBJ databases">
        <authorList>
            <person name="Gu J."/>
        </authorList>
    </citation>
    <scope>NUCLEOTIDE SEQUENCE [LARGE SCALE GENOMIC DNA]</scope>
    <source>
        <strain evidence="3 5">ACCC40021</strain>
    </source>
</reference>
<dbReference type="OrthoDB" id="3483208at2"/>
<protein>
    <submittedName>
        <fullName evidence="3">TIR domain-containing protein</fullName>
    </submittedName>
    <submittedName>
        <fullName evidence="4">Toll/interleukin-1 receptor domain-containing protein</fullName>
    </submittedName>
</protein>
<proteinExistence type="predicted"/>
<gene>
    <name evidence="3" type="ORF">A7J05_07930</name>
    <name evidence="4" type="ORF">I8755_29680</name>
</gene>